<gene>
    <name evidence="1" type="ORF">NQG31_14195</name>
</gene>
<evidence type="ECO:0000313" key="2">
    <source>
        <dbReference type="Proteomes" id="UP001206821"/>
    </source>
</evidence>
<proteinExistence type="predicted"/>
<name>A0ABT2L0L6_9BACL</name>
<protein>
    <submittedName>
        <fullName evidence="1">SMI1/KNR4 family protein</fullName>
    </submittedName>
</protein>
<dbReference type="Pfam" id="PF14567">
    <property type="entry name" value="SUKH_5"/>
    <property type="match status" value="1"/>
</dbReference>
<dbReference type="Gene3D" id="3.40.1580.10">
    <property type="entry name" value="SMI1/KNR4-like"/>
    <property type="match status" value="1"/>
</dbReference>
<dbReference type="SUPFAM" id="SSF160631">
    <property type="entry name" value="SMI1/KNR4-like"/>
    <property type="match status" value="1"/>
</dbReference>
<comment type="caution">
    <text evidence="1">The sequence shown here is derived from an EMBL/GenBank/DDBJ whole genome shotgun (WGS) entry which is preliminary data.</text>
</comment>
<organism evidence="1 2">
    <name type="scientific">Exiguobacterium alkaliphilum</name>
    <dbReference type="NCBI Taxonomy" id="1428684"/>
    <lineage>
        <taxon>Bacteria</taxon>
        <taxon>Bacillati</taxon>
        <taxon>Bacillota</taxon>
        <taxon>Bacilli</taxon>
        <taxon>Bacillales</taxon>
        <taxon>Bacillales Family XII. Incertae Sedis</taxon>
        <taxon>Exiguobacterium</taxon>
    </lineage>
</organism>
<dbReference type="InterPro" id="IPR037883">
    <property type="entry name" value="Knr4/Smi1-like_sf"/>
</dbReference>
<dbReference type="Proteomes" id="UP001206821">
    <property type="component" value="Unassembled WGS sequence"/>
</dbReference>
<accession>A0ABT2L0L6</accession>
<dbReference type="RefSeq" id="WP_034815459.1">
    <property type="nucleotide sequence ID" value="NZ_JANIEK010000093.1"/>
</dbReference>
<sequence>MNKIELKFNRVVKMIEKYPEVFTYGSGASEAAIREAEEQLNVTFPPMYRKFLESYGYLVVDEDALWGISPDSSEYDVVIRTNRFQ</sequence>
<dbReference type="EMBL" id="JANIEK010000093">
    <property type="protein sequence ID" value="MCT4796698.1"/>
    <property type="molecule type" value="Genomic_DNA"/>
</dbReference>
<reference evidence="1 2" key="1">
    <citation type="submission" date="2022-07" db="EMBL/GenBank/DDBJ databases">
        <title>Genomic and pangenome structural analysis of the polyextremophile Exiguobacterium.</title>
        <authorList>
            <person name="Shen L."/>
        </authorList>
    </citation>
    <scope>NUCLEOTIDE SEQUENCE [LARGE SCALE GENOMIC DNA]</scope>
    <source>
        <strain evidence="1 2">12_1</strain>
    </source>
</reference>
<evidence type="ECO:0000313" key="1">
    <source>
        <dbReference type="EMBL" id="MCT4796698.1"/>
    </source>
</evidence>
<keyword evidence="2" id="KW-1185">Reference proteome</keyword>